<dbReference type="EMBL" id="GL732533">
    <property type="protein sequence ID" value="EFX84876.1"/>
    <property type="molecule type" value="Genomic_DNA"/>
</dbReference>
<keyword evidence="1" id="KW-1133">Transmembrane helix</keyword>
<dbReference type="Proteomes" id="UP000000305">
    <property type="component" value="Unassembled WGS sequence"/>
</dbReference>
<evidence type="ECO:0000256" key="1">
    <source>
        <dbReference type="SAM" id="Phobius"/>
    </source>
</evidence>
<gene>
    <name evidence="2" type="ORF">DAPPUDRAFT_238339</name>
</gene>
<dbReference type="InParanoid" id="E9G655"/>
<dbReference type="HOGENOM" id="CLU_2335708_0_0_1"/>
<organism evidence="2 3">
    <name type="scientific">Daphnia pulex</name>
    <name type="common">Water flea</name>
    <dbReference type="NCBI Taxonomy" id="6669"/>
    <lineage>
        <taxon>Eukaryota</taxon>
        <taxon>Metazoa</taxon>
        <taxon>Ecdysozoa</taxon>
        <taxon>Arthropoda</taxon>
        <taxon>Crustacea</taxon>
        <taxon>Branchiopoda</taxon>
        <taxon>Diplostraca</taxon>
        <taxon>Cladocera</taxon>
        <taxon>Anomopoda</taxon>
        <taxon>Daphniidae</taxon>
        <taxon>Daphnia</taxon>
    </lineage>
</organism>
<reference evidence="2 3" key="1">
    <citation type="journal article" date="2011" name="Science">
        <title>The ecoresponsive genome of Daphnia pulex.</title>
        <authorList>
            <person name="Colbourne J.K."/>
            <person name="Pfrender M.E."/>
            <person name="Gilbert D."/>
            <person name="Thomas W.K."/>
            <person name="Tucker A."/>
            <person name="Oakley T.H."/>
            <person name="Tokishita S."/>
            <person name="Aerts A."/>
            <person name="Arnold G.J."/>
            <person name="Basu M.K."/>
            <person name="Bauer D.J."/>
            <person name="Caceres C.E."/>
            <person name="Carmel L."/>
            <person name="Casola C."/>
            <person name="Choi J.H."/>
            <person name="Detter J.C."/>
            <person name="Dong Q."/>
            <person name="Dusheyko S."/>
            <person name="Eads B.D."/>
            <person name="Frohlich T."/>
            <person name="Geiler-Samerotte K.A."/>
            <person name="Gerlach D."/>
            <person name="Hatcher P."/>
            <person name="Jogdeo S."/>
            <person name="Krijgsveld J."/>
            <person name="Kriventseva E.V."/>
            <person name="Kultz D."/>
            <person name="Laforsch C."/>
            <person name="Lindquist E."/>
            <person name="Lopez J."/>
            <person name="Manak J.R."/>
            <person name="Muller J."/>
            <person name="Pangilinan J."/>
            <person name="Patwardhan R.P."/>
            <person name="Pitluck S."/>
            <person name="Pritham E.J."/>
            <person name="Rechtsteiner A."/>
            <person name="Rho M."/>
            <person name="Rogozin I.B."/>
            <person name="Sakarya O."/>
            <person name="Salamov A."/>
            <person name="Schaack S."/>
            <person name="Shapiro H."/>
            <person name="Shiga Y."/>
            <person name="Skalitzky C."/>
            <person name="Smith Z."/>
            <person name="Souvorov A."/>
            <person name="Sung W."/>
            <person name="Tang Z."/>
            <person name="Tsuchiya D."/>
            <person name="Tu H."/>
            <person name="Vos H."/>
            <person name="Wang M."/>
            <person name="Wolf Y.I."/>
            <person name="Yamagata H."/>
            <person name="Yamada T."/>
            <person name="Ye Y."/>
            <person name="Shaw J.R."/>
            <person name="Andrews J."/>
            <person name="Crease T.J."/>
            <person name="Tang H."/>
            <person name="Lucas S.M."/>
            <person name="Robertson H.M."/>
            <person name="Bork P."/>
            <person name="Koonin E.V."/>
            <person name="Zdobnov E.M."/>
            <person name="Grigoriev I.V."/>
            <person name="Lynch M."/>
            <person name="Boore J.L."/>
        </authorList>
    </citation>
    <scope>NUCLEOTIDE SEQUENCE [LARGE SCALE GENOMIC DNA]</scope>
</reference>
<keyword evidence="1" id="KW-0812">Transmembrane</keyword>
<protein>
    <submittedName>
        <fullName evidence="2">Uncharacterized protein</fullName>
    </submittedName>
</protein>
<dbReference type="AlphaFoldDB" id="E9G655"/>
<feature type="transmembrane region" description="Helical" evidence="1">
    <location>
        <begin position="6"/>
        <end position="25"/>
    </location>
</feature>
<accession>E9G655</accession>
<sequence length="98" mass="10837">MLESGQSVSDLLVLFVCYLLWLVGVSNELDRRRGGPCCTRETISGDGGRDPAQRECARRNVTGAEQKLLGVSKRGAILWGRFVGKGRHRDNPIAFHLL</sequence>
<evidence type="ECO:0000313" key="2">
    <source>
        <dbReference type="EMBL" id="EFX84876.1"/>
    </source>
</evidence>
<proteinExistence type="predicted"/>
<name>E9G655_DAPPU</name>
<keyword evidence="1" id="KW-0472">Membrane</keyword>
<dbReference type="KEGG" id="dpx:DAPPUDRAFT_238339"/>
<keyword evidence="3" id="KW-1185">Reference proteome</keyword>
<evidence type="ECO:0000313" key="3">
    <source>
        <dbReference type="Proteomes" id="UP000000305"/>
    </source>
</evidence>